<sequence length="61" mass="7238">MCVCVCKIKCRRLREWKWKGGISIFCSIAQTKNKHMQLLSEKRSCMTRQRALPIYHPIQSI</sequence>
<protein>
    <submittedName>
        <fullName evidence="1">Uncharacterized protein</fullName>
    </submittedName>
</protein>
<reference evidence="1" key="1">
    <citation type="submission" date="2018-02" db="EMBL/GenBank/DDBJ databases">
        <title>Rhizophora mucronata_Transcriptome.</title>
        <authorList>
            <person name="Meera S.P."/>
            <person name="Sreeshan A."/>
            <person name="Augustine A."/>
        </authorList>
    </citation>
    <scope>NUCLEOTIDE SEQUENCE</scope>
    <source>
        <tissue evidence="1">Leaf</tissue>
    </source>
</reference>
<proteinExistence type="predicted"/>
<dbReference type="AlphaFoldDB" id="A0A2P2QNP4"/>
<organism evidence="1">
    <name type="scientific">Rhizophora mucronata</name>
    <name type="common">Asiatic mangrove</name>
    <dbReference type="NCBI Taxonomy" id="61149"/>
    <lineage>
        <taxon>Eukaryota</taxon>
        <taxon>Viridiplantae</taxon>
        <taxon>Streptophyta</taxon>
        <taxon>Embryophyta</taxon>
        <taxon>Tracheophyta</taxon>
        <taxon>Spermatophyta</taxon>
        <taxon>Magnoliopsida</taxon>
        <taxon>eudicotyledons</taxon>
        <taxon>Gunneridae</taxon>
        <taxon>Pentapetalae</taxon>
        <taxon>rosids</taxon>
        <taxon>fabids</taxon>
        <taxon>Malpighiales</taxon>
        <taxon>Rhizophoraceae</taxon>
        <taxon>Rhizophora</taxon>
    </lineage>
</organism>
<evidence type="ECO:0000313" key="1">
    <source>
        <dbReference type="EMBL" id="MBX68588.1"/>
    </source>
</evidence>
<accession>A0A2P2QNP4</accession>
<name>A0A2P2QNP4_RHIMU</name>
<dbReference type="EMBL" id="GGEC01088104">
    <property type="protein sequence ID" value="MBX68588.1"/>
    <property type="molecule type" value="Transcribed_RNA"/>
</dbReference>